<keyword evidence="5" id="KW-1185">Reference proteome</keyword>
<dbReference type="SMART" id="SM00289">
    <property type="entry name" value="WR1"/>
    <property type="match status" value="4"/>
</dbReference>
<gene>
    <name evidence="4" type="ORF">CAUJ_LOCUS6270</name>
</gene>
<proteinExistence type="predicted"/>
<feature type="transmembrane region" description="Helical" evidence="2">
    <location>
        <begin position="231"/>
        <end position="249"/>
    </location>
</feature>
<feature type="domain" description="Domain of unknown function DX" evidence="3">
    <location>
        <begin position="929"/>
        <end position="999"/>
    </location>
</feature>
<feature type="compositionally biased region" description="Low complexity" evidence="1">
    <location>
        <begin position="1071"/>
        <end position="1083"/>
    </location>
</feature>
<dbReference type="PANTHER" id="PTHR36157:SF1">
    <property type="entry name" value="DOMAIN OF UNKNOWN FUNCTION DX DOMAIN-CONTAINING PROTEIN"/>
    <property type="match status" value="1"/>
</dbReference>
<feature type="transmembrane region" description="Helical" evidence="2">
    <location>
        <begin position="67"/>
        <end position="89"/>
    </location>
</feature>
<keyword evidence="2" id="KW-0472">Membrane</keyword>
<name>A0A8S1H4I3_9PELO</name>
<feature type="region of interest" description="Disordered" evidence="1">
    <location>
        <begin position="1046"/>
        <end position="1093"/>
    </location>
</feature>
<evidence type="ECO:0000259" key="3">
    <source>
        <dbReference type="Pfam" id="PF01666"/>
    </source>
</evidence>
<keyword evidence="2" id="KW-0812">Transmembrane</keyword>
<feature type="transmembrane region" description="Helical" evidence="2">
    <location>
        <begin position="33"/>
        <end position="55"/>
    </location>
</feature>
<feature type="transmembrane region" description="Helical" evidence="2">
    <location>
        <begin position="158"/>
        <end position="177"/>
    </location>
</feature>
<dbReference type="CDD" id="cd00637">
    <property type="entry name" value="7tm_classA_rhodopsin-like"/>
    <property type="match status" value="1"/>
</dbReference>
<feature type="transmembrane region" description="Helical" evidence="2">
    <location>
        <begin position="411"/>
        <end position="428"/>
    </location>
</feature>
<evidence type="ECO:0000313" key="5">
    <source>
        <dbReference type="Proteomes" id="UP000835052"/>
    </source>
</evidence>
<accession>A0A8S1H4I3</accession>
<dbReference type="AlphaFoldDB" id="A0A8S1H4I3"/>
<dbReference type="EMBL" id="CAJGYM010000015">
    <property type="protein sequence ID" value="CAD6190351.1"/>
    <property type="molecule type" value="Genomic_DNA"/>
</dbReference>
<feature type="transmembrane region" description="Helical" evidence="2">
    <location>
        <begin position="270"/>
        <end position="289"/>
    </location>
</feature>
<evidence type="ECO:0000256" key="1">
    <source>
        <dbReference type="SAM" id="MobiDB-lite"/>
    </source>
</evidence>
<evidence type="ECO:0000256" key="2">
    <source>
        <dbReference type="SAM" id="Phobius"/>
    </source>
</evidence>
<keyword evidence="2" id="KW-1133">Transmembrane helix</keyword>
<dbReference type="InterPro" id="IPR006150">
    <property type="entry name" value="Cys_repeat_1"/>
</dbReference>
<reference evidence="4" key="1">
    <citation type="submission" date="2020-10" db="EMBL/GenBank/DDBJ databases">
        <authorList>
            <person name="Kikuchi T."/>
        </authorList>
    </citation>
    <scope>NUCLEOTIDE SEQUENCE</scope>
    <source>
        <strain evidence="4">NKZ352</strain>
    </source>
</reference>
<feature type="transmembrane region" description="Helical" evidence="2">
    <location>
        <begin position="122"/>
        <end position="146"/>
    </location>
</feature>
<evidence type="ECO:0000313" key="4">
    <source>
        <dbReference type="EMBL" id="CAD6190351.1"/>
    </source>
</evidence>
<feature type="compositionally biased region" description="Basic residues" evidence="1">
    <location>
        <begin position="1047"/>
        <end position="1058"/>
    </location>
</feature>
<sequence>MGSWKNLSDKTCDLDKESRDYDTVEVHFSVIRYVMPFLAIAALLGNLTFIGLVFWGIRHGRLPLKRYLMVINRSVADIATTTIALTYFLKESFHNCDDEHICYSNDGGVSSLILQVAFMLDYWAVALSYSGIALLTWYAVRAPLAYKIRLTSATVTRLIIVSWAGMSVLLLFFVLFWHGGELNFNGNAVIHLFLDNYGEDDHVAIWLVDLCVEIEHHPPYRAAMESMLPPIVFYLISLTSYMLVSQELFHRRGSSIYKRHHAAMWRLGSHLLIFSTTCLLMGAAFYGSLPMEAFCKQQKLNGEACMDPVVTYTFFAAAAVIGWFLRMIIDAAIDMFVDGVLRRAVFGRARTIASTATMTTADRGETLGKKMRRLTSSFVPRIRRGAVQFIQNAIIFSSKASSRLQRMMRRSIWLISICLLHPVAAGGGSSDAECTAKGADDWRVSHDSVLSDACKKGSSSASMCNSTGKAECVKNNCCAHGSLCGSDYLFPNSGEVKSCSSESDCSGHFKASNAQYICTSNICCVKKVVVTGGTCPDGKTTSSNCADQSSGTKKCQDQSNICYKDTSGSAFCCAPTTCGTGMWAGMPTFPTDDVPTNVFHNDNCGKTNYHELFNSNKVCCPLPFSYTLSGFEPKDHLAVGFTEASSKSAKKCSKQEDCGEDEFCDGSYNVMNEFKGGLDASGGQKSIQFCFKLPKIIGKAQRNTGGIGLKVCNNHVDCKEKDMFCYKMDAAKKVRVGGSKPETFFGICSKATCTEAPLSKDVTPVKEASLSDSNGECTASTSCVSSGPLVNSTNEEKDFYPRTCSDFSDKTTKFTTKNVKLCCYQNIGKSTCDGVGRPLLDKTGQNQAKCSKNDDCLKLVGGSAADSYCVKNVCCRGAGFCPDKFTARFSERPCTGNSDCNKYGKCVQNFCCPMFNMTDALNQPQQGPYCTLMKCQDLHKMPMNTYCGKEDKMCYLGLLNVAGKQHFGGEKECTTNKDCSDGTYCVNVDGNKFQCFGDPFVPHDPKVNKDYMTALIACIIMTTLCMCVCLVSIVCYRSSRLIDAMQKRKKKKGGKKGKGKSETKSKKSTKSNKSNKSNKSESSAMGTTKGKKD</sequence>
<dbReference type="OrthoDB" id="5796855at2759"/>
<dbReference type="PANTHER" id="PTHR36157">
    <property type="entry name" value="PROTEIN CBG12671-RELATED"/>
    <property type="match status" value="1"/>
</dbReference>
<dbReference type="SUPFAM" id="SSF81321">
    <property type="entry name" value="Family A G protein-coupled receptor-like"/>
    <property type="match status" value="1"/>
</dbReference>
<comment type="caution">
    <text evidence="4">The sequence shown here is derived from an EMBL/GenBank/DDBJ whole genome shotgun (WGS) entry which is preliminary data.</text>
</comment>
<dbReference type="InterPro" id="IPR002593">
    <property type="entry name" value="DX"/>
</dbReference>
<feature type="transmembrane region" description="Helical" evidence="2">
    <location>
        <begin position="309"/>
        <end position="329"/>
    </location>
</feature>
<organism evidence="4 5">
    <name type="scientific">Caenorhabditis auriculariae</name>
    <dbReference type="NCBI Taxonomy" id="2777116"/>
    <lineage>
        <taxon>Eukaryota</taxon>
        <taxon>Metazoa</taxon>
        <taxon>Ecdysozoa</taxon>
        <taxon>Nematoda</taxon>
        <taxon>Chromadorea</taxon>
        <taxon>Rhabditida</taxon>
        <taxon>Rhabditina</taxon>
        <taxon>Rhabditomorpha</taxon>
        <taxon>Rhabditoidea</taxon>
        <taxon>Rhabditidae</taxon>
        <taxon>Peloderinae</taxon>
        <taxon>Caenorhabditis</taxon>
    </lineage>
</organism>
<protein>
    <recommendedName>
        <fullName evidence="3">Domain of unknown function DX domain-containing protein</fullName>
    </recommendedName>
</protein>
<dbReference type="Pfam" id="PF01666">
    <property type="entry name" value="DX"/>
    <property type="match status" value="1"/>
</dbReference>
<feature type="transmembrane region" description="Helical" evidence="2">
    <location>
        <begin position="1011"/>
        <end position="1036"/>
    </location>
</feature>
<dbReference type="Proteomes" id="UP000835052">
    <property type="component" value="Unassembled WGS sequence"/>
</dbReference>
<dbReference type="Gene3D" id="1.20.1070.10">
    <property type="entry name" value="Rhodopsin 7-helix transmembrane proteins"/>
    <property type="match status" value="1"/>
</dbReference>